<evidence type="ECO:0000313" key="3">
    <source>
        <dbReference type="Proteomes" id="UP001149163"/>
    </source>
</evidence>
<dbReference type="Gene3D" id="1.50.10.10">
    <property type="match status" value="1"/>
</dbReference>
<dbReference type="EMBL" id="JAPQKN010000002">
    <property type="protein sequence ID" value="KAJ5167829.1"/>
    <property type="molecule type" value="Genomic_DNA"/>
</dbReference>
<keyword evidence="1" id="KW-0479">Metal-binding</keyword>
<dbReference type="GeneID" id="81424724"/>
<feature type="binding site" evidence="1">
    <location>
        <position position="251"/>
    </location>
    <ligand>
        <name>Zn(2+)</name>
        <dbReference type="ChEBI" id="CHEBI:29105"/>
    </ligand>
</feature>
<protein>
    <submittedName>
        <fullName evidence="2">Abscisic acid aba receptor</fullName>
    </submittedName>
</protein>
<dbReference type="SMART" id="SM01260">
    <property type="entry name" value="LANC_like"/>
    <property type="match status" value="1"/>
</dbReference>
<dbReference type="Pfam" id="PF05147">
    <property type="entry name" value="LANC_like"/>
    <property type="match status" value="1"/>
</dbReference>
<evidence type="ECO:0000256" key="1">
    <source>
        <dbReference type="PIRSR" id="PIRSR607822-1"/>
    </source>
</evidence>
<proteinExistence type="predicted"/>
<evidence type="ECO:0000313" key="2">
    <source>
        <dbReference type="EMBL" id="KAJ5167829.1"/>
    </source>
</evidence>
<sequence length="307" mass="34301">MEDRYIPNTHSRQDYLPLTEAPESCVRRAVEHIVADAPPRPKYNHRHCHGLFSGPTALAFLLLRVGSIYPTMKIGDHSLRYWANLYISARRIGASSSRCGLTSEIAGLGTVKTLLDRNNAPTLLRELNETMRNTQHPHELLYGSAGLLYMIRLVESWQPVLTSSFADIKKRIIDRIIAAGPDWTWHQKRYIGVAHGDVGILTQLILTDPNLATGSFANNKLDRLLNLQQSDGNWPAKEGEGGEGKRLMQICHGAPGFVVSLESLRPFFPKWADRIDGAITRGRNAIWEEGLLRKEPCLCHGILGNAL</sequence>
<dbReference type="RefSeq" id="XP_056544290.1">
    <property type="nucleotide sequence ID" value="XM_056685548.1"/>
</dbReference>
<reference evidence="2" key="2">
    <citation type="journal article" date="2023" name="IMA Fungus">
        <title>Comparative genomic study of the Penicillium genus elucidates a diverse pangenome and 15 lateral gene transfer events.</title>
        <authorList>
            <person name="Petersen C."/>
            <person name="Sorensen T."/>
            <person name="Nielsen M.R."/>
            <person name="Sondergaard T.E."/>
            <person name="Sorensen J.L."/>
            <person name="Fitzpatrick D.A."/>
            <person name="Frisvad J.C."/>
            <person name="Nielsen K.L."/>
        </authorList>
    </citation>
    <scope>NUCLEOTIDE SEQUENCE</scope>
    <source>
        <strain evidence="2">IBT 26290</strain>
    </source>
</reference>
<accession>A0A9W9LND7</accession>
<dbReference type="InterPro" id="IPR012341">
    <property type="entry name" value="6hp_glycosidase-like_sf"/>
</dbReference>
<reference evidence="2" key="1">
    <citation type="submission" date="2022-11" db="EMBL/GenBank/DDBJ databases">
        <authorList>
            <person name="Petersen C."/>
        </authorList>
    </citation>
    <scope>NUCLEOTIDE SEQUENCE</scope>
    <source>
        <strain evidence="2">IBT 26290</strain>
    </source>
</reference>
<keyword evidence="3" id="KW-1185">Reference proteome</keyword>
<dbReference type="Proteomes" id="UP001149163">
    <property type="component" value="Unassembled WGS sequence"/>
</dbReference>
<keyword evidence="2" id="KW-0675">Receptor</keyword>
<dbReference type="PANTHER" id="PTHR12736">
    <property type="entry name" value="LANC-LIKE PROTEIN"/>
    <property type="match status" value="1"/>
</dbReference>
<feature type="binding site" evidence="1">
    <location>
        <position position="300"/>
    </location>
    <ligand>
        <name>Zn(2+)</name>
        <dbReference type="ChEBI" id="CHEBI:29105"/>
    </ligand>
</feature>
<dbReference type="GO" id="GO:0005886">
    <property type="term" value="C:plasma membrane"/>
    <property type="evidence" value="ECO:0007669"/>
    <property type="project" value="TreeGrafter"/>
</dbReference>
<dbReference type="InterPro" id="IPR007822">
    <property type="entry name" value="LANC-like"/>
</dbReference>
<dbReference type="GO" id="GO:0031179">
    <property type="term" value="P:peptide modification"/>
    <property type="evidence" value="ECO:0007669"/>
    <property type="project" value="InterPro"/>
</dbReference>
<comment type="caution">
    <text evidence="2">The sequence shown here is derived from an EMBL/GenBank/DDBJ whole genome shotgun (WGS) entry which is preliminary data.</text>
</comment>
<name>A0A9W9LND7_9EURO</name>
<dbReference type="CDD" id="cd04794">
    <property type="entry name" value="euk_LANCL"/>
    <property type="match status" value="1"/>
</dbReference>
<dbReference type="GO" id="GO:0046872">
    <property type="term" value="F:metal ion binding"/>
    <property type="evidence" value="ECO:0007669"/>
    <property type="project" value="UniProtKB-KW"/>
</dbReference>
<dbReference type="PANTHER" id="PTHR12736:SF7">
    <property type="entry name" value="LANC-LIKE PROTEIN 3"/>
    <property type="match status" value="1"/>
</dbReference>
<dbReference type="GO" id="GO:0005975">
    <property type="term" value="P:carbohydrate metabolic process"/>
    <property type="evidence" value="ECO:0007669"/>
    <property type="project" value="InterPro"/>
</dbReference>
<dbReference type="SUPFAM" id="SSF158745">
    <property type="entry name" value="LanC-like"/>
    <property type="match status" value="1"/>
</dbReference>
<dbReference type="OrthoDB" id="10257263at2759"/>
<dbReference type="PRINTS" id="PR01950">
    <property type="entry name" value="LANCSUPER"/>
</dbReference>
<feature type="binding site" evidence="1">
    <location>
        <position position="299"/>
    </location>
    <ligand>
        <name>Zn(2+)</name>
        <dbReference type="ChEBI" id="CHEBI:29105"/>
    </ligand>
</feature>
<dbReference type="AlphaFoldDB" id="A0A9W9LND7"/>
<organism evidence="2 3">
    <name type="scientific">Penicillium canariense</name>
    <dbReference type="NCBI Taxonomy" id="189055"/>
    <lineage>
        <taxon>Eukaryota</taxon>
        <taxon>Fungi</taxon>
        <taxon>Dikarya</taxon>
        <taxon>Ascomycota</taxon>
        <taxon>Pezizomycotina</taxon>
        <taxon>Eurotiomycetes</taxon>
        <taxon>Eurotiomycetidae</taxon>
        <taxon>Eurotiales</taxon>
        <taxon>Aspergillaceae</taxon>
        <taxon>Penicillium</taxon>
    </lineage>
</organism>
<gene>
    <name evidence="2" type="ORF">N7482_003423</name>
</gene>
<keyword evidence="1" id="KW-0862">Zinc</keyword>